<keyword evidence="1" id="KW-0812">Transmembrane</keyword>
<dbReference type="RefSeq" id="XP_022510785.1">
    <property type="nucleotide sequence ID" value="XM_022656986.1"/>
</dbReference>
<evidence type="ECO:0000256" key="1">
    <source>
        <dbReference type="SAM" id="Phobius"/>
    </source>
</evidence>
<reference evidence="2 3" key="1">
    <citation type="submission" date="2016-03" db="EMBL/GenBank/DDBJ databases">
        <title>Draft genome sequence of the Fonsecaea monophora CBS 269.37.</title>
        <authorList>
            <person name="Bombassaro A."/>
            <person name="Vinicius W.A."/>
            <person name="De Hoog S."/>
            <person name="Sun J."/>
            <person name="Souza E.M."/>
            <person name="Raittz R.T."/>
            <person name="Costa F."/>
            <person name="Leao A.C."/>
            <person name="Tadra-Sfeir M.Z."/>
            <person name="Baura V."/>
            <person name="Balsanelli E."/>
            <person name="Pedrosa F.O."/>
            <person name="Moreno L.F."/>
            <person name="Steffens M.B."/>
            <person name="Xi L."/>
            <person name="Bocca A.L."/>
            <person name="Felipe M.S."/>
            <person name="Teixeira M."/>
            <person name="Telles Filho F.Q."/>
            <person name="Azevedo C.M."/>
            <person name="Gomes R."/>
            <person name="Vicente V.A."/>
        </authorList>
    </citation>
    <scope>NUCLEOTIDE SEQUENCE [LARGE SCALE GENOMIC DNA]</scope>
    <source>
        <strain evidence="2 3">CBS 269.37</strain>
    </source>
</reference>
<proteinExistence type="predicted"/>
<dbReference type="GeneID" id="34602185"/>
<organism evidence="2 3">
    <name type="scientific">Fonsecaea monophora</name>
    <dbReference type="NCBI Taxonomy" id="254056"/>
    <lineage>
        <taxon>Eukaryota</taxon>
        <taxon>Fungi</taxon>
        <taxon>Dikarya</taxon>
        <taxon>Ascomycota</taxon>
        <taxon>Pezizomycotina</taxon>
        <taxon>Eurotiomycetes</taxon>
        <taxon>Chaetothyriomycetidae</taxon>
        <taxon>Chaetothyriales</taxon>
        <taxon>Herpotrichiellaceae</taxon>
        <taxon>Fonsecaea</taxon>
    </lineage>
</organism>
<feature type="transmembrane region" description="Helical" evidence="1">
    <location>
        <begin position="20"/>
        <end position="45"/>
    </location>
</feature>
<protein>
    <submittedName>
        <fullName evidence="2">Uncharacterized protein</fullName>
    </submittedName>
</protein>
<keyword evidence="1" id="KW-1133">Transmembrane helix</keyword>
<keyword evidence="3" id="KW-1185">Reference proteome</keyword>
<evidence type="ECO:0000313" key="2">
    <source>
        <dbReference type="EMBL" id="OAG38833.1"/>
    </source>
</evidence>
<keyword evidence="1" id="KW-0472">Membrane</keyword>
<name>A0A177F3H3_9EURO</name>
<dbReference type="EMBL" id="LVKK01000051">
    <property type="protein sequence ID" value="OAG38833.1"/>
    <property type="molecule type" value="Genomic_DNA"/>
</dbReference>
<sequence length="194" mass="21145">MSSGGNTPAHPSMSYSYPTVLLLLVTGIFTFLAVVAATVYFAGYADDVAEWWAKRYYKAKAVAEVKLMENVGEDKVQGLVKDSLKKNPVMGKDELDQVSGGLGQEAVNEGLGGVSGKLGGLGKFEWRFRQNRVLNAVKVGIPERSGREHRPTSPYSISDADTSYQVVAVQLFQMTGYAGEFRGRPLNVEAMEKE</sequence>
<evidence type="ECO:0000313" key="3">
    <source>
        <dbReference type="Proteomes" id="UP000077002"/>
    </source>
</evidence>
<dbReference type="OrthoDB" id="4157269at2759"/>
<gene>
    <name evidence="2" type="ORF">AYO21_07028</name>
</gene>
<comment type="caution">
    <text evidence="2">The sequence shown here is derived from an EMBL/GenBank/DDBJ whole genome shotgun (WGS) entry which is preliminary data.</text>
</comment>
<dbReference type="AlphaFoldDB" id="A0A177F3H3"/>
<accession>A0A177F3H3</accession>
<dbReference type="Proteomes" id="UP000077002">
    <property type="component" value="Unassembled WGS sequence"/>
</dbReference>